<dbReference type="AlphaFoldDB" id="A0AAQ3NP59"/>
<proteinExistence type="predicted"/>
<evidence type="ECO:0000256" key="1">
    <source>
        <dbReference type="SAM" id="Phobius"/>
    </source>
</evidence>
<accession>A0AAQ3NP59</accession>
<sequence>EFPFVSSTWVSRSPGRVSSFSSALFKCASQGGRLSSSFPLLLRLTGREALFFVLFSGFGFGFFARQRRRFRFSCFCLGLCFVGEEVPFLSSFSGRSRKEVRFLCLSSGRSSVRRRSRGDWDHGSSLF</sequence>
<gene>
    <name evidence="2" type="ORF">V8G54_010981</name>
</gene>
<keyword evidence="3" id="KW-1185">Reference proteome</keyword>
<protein>
    <submittedName>
        <fullName evidence="2">Uncharacterized protein</fullName>
    </submittedName>
</protein>
<reference evidence="2 3" key="1">
    <citation type="journal article" date="2023" name="Life. Sci Alliance">
        <title>Evolutionary insights into 3D genome organization and epigenetic landscape of Vigna mungo.</title>
        <authorList>
            <person name="Junaid A."/>
            <person name="Singh B."/>
            <person name="Bhatia S."/>
        </authorList>
    </citation>
    <scope>NUCLEOTIDE SEQUENCE [LARGE SCALE GENOMIC DNA]</scope>
    <source>
        <strain evidence="2">Urdbean</strain>
    </source>
</reference>
<keyword evidence="1" id="KW-0472">Membrane</keyword>
<organism evidence="2 3">
    <name type="scientific">Vigna mungo</name>
    <name type="common">Black gram</name>
    <name type="synonym">Phaseolus mungo</name>
    <dbReference type="NCBI Taxonomy" id="3915"/>
    <lineage>
        <taxon>Eukaryota</taxon>
        <taxon>Viridiplantae</taxon>
        <taxon>Streptophyta</taxon>
        <taxon>Embryophyta</taxon>
        <taxon>Tracheophyta</taxon>
        <taxon>Spermatophyta</taxon>
        <taxon>Magnoliopsida</taxon>
        <taxon>eudicotyledons</taxon>
        <taxon>Gunneridae</taxon>
        <taxon>Pentapetalae</taxon>
        <taxon>rosids</taxon>
        <taxon>fabids</taxon>
        <taxon>Fabales</taxon>
        <taxon>Fabaceae</taxon>
        <taxon>Papilionoideae</taxon>
        <taxon>50 kb inversion clade</taxon>
        <taxon>NPAAA clade</taxon>
        <taxon>indigoferoid/millettioid clade</taxon>
        <taxon>Phaseoleae</taxon>
        <taxon>Vigna</taxon>
    </lineage>
</organism>
<keyword evidence="1" id="KW-1133">Transmembrane helix</keyword>
<dbReference type="EMBL" id="CP144697">
    <property type="protein sequence ID" value="WVZ13415.1"/>
    <property type="molecule type" value="Genomic_DNA"/>
</dbReference>
<evidence type="ECO:0000313" key="3">
    <source>
        <dbReference type="Proteomes" id="UP001374535"/>
    </source>
</evidence>
<name>A0AAQ3NP59_VIGMU</name>
<feature type="non-terminal residue" evidence="2">
    <location>
        <position position="127"/>
    </location>
</feature>
<feature type="transmembrane region" description="Helical" evidence="1">
    <location>
        <begin position="44"/>
        <end position="63"/>
    </location>
</feature>
<keyword evidence="1" id="KW-0812">Transmembrane</keyword>
<dbReference type="Proteomes" id="UP001374535">
    <property type="component" value="Chromosome 4"/>
</dbReference>
<evidence type="ECO:0000313" key="2">
    <source>
        <dbReference type="EMBL" id="WVZ13415.1"/>
    </source>
</evidence>